<gene>
    <name evidence="2" type="ORF">HZH66_013500</name>
</gene>
<accession>A0A834MT73</accession>
<dbReference type="Proteomes" id="UP000614350">
    <property type="component" value="Unassembled WGS sequence"/>
</dbReference>
<dbReference type="AlphaFoldDB" id="A0A834MT73"/>
<sequence length="113" mass="13223">MLVEFDEGEQQANITRKLFSNVDLRISHFNGLCFPSLGTIIKGRPLDAMLCSPFKAYIRTRGCPWKDYVRPVYTCLERLSWTRTGRRTMRPDGDEDEDEDEDEKEVMEVLEDE</sequence>
<feature type="region of interest" description="Disordered" evidence="1">
    <location>
        <begin position="86"/>
        <end position="113"/>
    </location>
</feature>
<feature type="compositionally biased region" description="Acidic residues" evidence="1">
    <location>
        <begin position="93"/>
        <end position="113"/>
    </location>
</feature>
<evidence type="ECO:0000313" key="3">
    <source>
        <dbReference type="Proteomes" id="UP000614350"/>
    </source>
</evidence>
<comment type="caution">
    <text evidence="2">The sequence shown here is derived from an EMBL/GenBank/DDBJ whole genome shotgun (WGS) entry which is preliminary data.</text>
</comment>
<name>A0A834MT73_VESVU</name>
<evidence type="ECO:0000313" key="2">
    <source>
        <dbReference type="EMBL" id="KAF7382068.1"/>
    </source>
</evidence>
<keyword evidence="3" id="KW-1185">Reference proteome</keyword>
<organism evidence="2 3">
    <name type="scientific">Vespula vulgaris</name>
    <name type="common">Yellow jacket</name>
    <name type="synonym">Wasp</name>
    <dbReference type="NCBI Taxonomy" id="7454"/>
    <lineage>
        <taxon>Eukaryota</taxon>
        <taxon>Metazoa</taxon>
        <taxon>Ecdysozoa</taxon>
        <taxon>Arthropoda</taxon>
        <taxon>Hexapoda</taxon>
        <taxon>Insecta</taxon>
        <taxon>Pterygota</taxon>
        <taxon>Neoptera</taxon>
        <taxon>Endopterygota</taxon>
        <taxon>Hymenoptera</taxon>
        <taxon>Apocrita</taxon>
        <taxon>Aculeata</taxon>
        <taxon>Vespoidea</taxon>
        <taxon>Vespidae</taxon>
        <taxon>Vespinae</taxon>
        <taxon>Vespula</taxon>
    </lineage>
</organism>
<evidence type="ECO:0000256" key="1">
    <source>
        <dbReference type="SAM" id="MobiDB-lite"/>
    </source>
</evidence>
<reference evidence="2" key="1">
    <citation type="journal article" date="2020" name="G3 (Bethesda)">
        <title>High-Quality Assemblies for Three Invasive Social Wasps from the &lt;i&gt;Vespula&lt;/i&gt; Genus.</title>
        <authorList>
            <person name="Harrop T.W.R."/>
            <person name="Guhlin J."/>
            <person name="McLaughlin G.M."/>
            <person name="Permina E."/>
            <person name="Stockwell P."/>
            <person name="Gilligan J."/>
            <person name="Le Lec M.F."/>
            <person name="Gruber M.A.M."/>
            <person name="Quinn O."/>
            <person name="Lovegrove M."/>
            <person name="Duncan E.J."/>
            <person name="Remnant E.J."/>
            <person name="Van Eeckhoven J."/>
            <person name="Graham B."/>
            <person name="Knapp R.A."/>
            <person name="Langford K.W."/>
            <person name="Kronenberg Z."/>
            <person name="Press M.O."/>
            <person name="Eacker S.M."/>
            <person name="Wilson-Rankin E.E."/>
            <person name="Purcell J."/>
            <person name="Lester P.J."/>
            <person name="Dearden P.K."/>
        </authorList>
    </citation>
    <scope>NUCLEOTIDE SEQUENCE</scope>
    <source>
        <strain evidence="2">Marl-1</strain>
    </source>
</reference>
<protein>
    <submittedName>
        <fullName evidence="2">Uncharacterized protein</fullName>
    </submittedName>
</protein>
<dbReference type="EMBL" id="JACSEA010000019">
    <property type="protein sequence ID" value="KAF7382068.1"/>
    <property type="molecule type" value="Genomic_DNA"/>
</dbReference>
<proteinExistence type="predicted"/>